<gene>
    <name evidence="2" type="ORF">Tco_0677876</name>
</gene>
<evidence type="ECO:0008006" key="4">
    <source>
        <dbReference type="Google" id="ProtNLM"/>
    </source>
</evidence>
<organism evidence="2 3">
    <name type="scientific">Tanacetum coccineum</name>
    <dbReference type="NCBI Taxonomy" id="301880"/>
    <lineage>
        <taxon>Eukaryota</taxon>
        <taxon>Viridiplantae</taxon>
        <taxon>Streptophyta</taxon>
        <taxon>Embryophyta</taxon>
        <taxon>Tracheophyta</taxon>
        <taxon>Spermatophyta</taxon>
        <taxon>Magnoliopsida</taxon>
        <taxon>eudicotyledons</taxon>
        <taxon>Gunneridae</taxon>
        <taxon>Pentapetalae</taxon>
        <taxon>asterids</taxon>
        <taxon>campanulids</taxon>
        <taxon>Asterales</taxon>
        <taxon>Asteraceae</taxon>
        <taxon>Asteroideae</taxon>
        <taxon>Anthemideae</taxon>
        <taxon>Anthemidinae</taxon>
        <taxon>Tanacetum</taxon>
    </lineage>
</organism>
<dbReference type="Gene3D" id="1.10.287.1490">
    <property type="match status" value="1"/>
</dbReference>
<keyword evidence="1" id="KW-0175">Coiled coil</keyword>
<protein>
    <recommendedName>
        <fullName evidence="4">Transposase (Putative), gypsy type</fullName>
    </recommendedName>
</protein>
<name>A0ABQ4XER9_9ASTR</name>
<keyword evidence="3" id="KW-1185">Reference proteome</keyword>
<dbReference type="EMBL" id="BQNB010009421">
    <property type="protein sequence ID" value="GJS63312.1"/>
    <property type="molecule type" value="Genomic_DNA"/>
</dbReference>
<evidence type="ECO:0000313" key="2">
    <source>
        <dbReference type="EMBL" id="GJS63312.1"/>
    </source>
</evidence>
<sequence length="624" mass="68027">MSFSKRSDNAPVCYTKPLDSLKHWNVHFFLVDASVFPLAISWHNNKPLRKDPHSTPAEFNADVCNYLADNPAPFRKLSEPFLCFVGISRYHDLDENCYPPSGLAMMRVGVLYPTKVRIREREVGEEEVSLLQLTKGCVVLLTGVTDQENANIQVAGENNTNEEGDDAAVADQIQEGDHVIQDEGVDFVRIEDEVPVVKLTEDHGTFGHVGASTGGKSLATIQELFEQSTLNVEVGVTAAATVPFFTSSVTPIPERGDGGPTDSVFVANLRTQRPSERFVISSYSSHDSSANAANDEVTSFIRDSASLSTAEADVVGPSQPASAEASTNTFLVSQDLDYETLQQIYMPKWDMINDSALDDPEVCRGMVDQLAPPRVARQACLSAEVRLRSEHNYTKRKKFERRCVRLNGLLKDRDAEIATVEAAIGELDGLKEHNSTLEGQVAALESTTAIKDAELASSNAQIVKLTQELSNFQLSCDELSIKAASLESEKDNLIGLVSTIEGTCSRLRDEVSGINADLMGMALHLHEEFYPRFLTTITGRRCILSRGLKLVVIKCLQLPEYLAALRGSIGCAIDKGIKDGLAANIDHGKVGRGLAEVVAYNLSAEANYVAAVSALRDMDFPLLA</sequence>
<evidence type="ECO:0000313" key="3">
    <source>
        <dbReference type="Proteomes" id="UP001151760"/>
    </source>
</evidence>
<comment type="caution">
    <text evidence="2">The sequence shown here is derived from an EMBL/GenBank/DDBJ whole genome shotgun (WGS) entry which is preliminary data.</text>
</comment>
<dbReference type="Proteomes" id="UP001151760">
    <property type="component" value="Unassembled WGS sequence"/>
</dbReference>
<reference evidence="2" key="2">
    <citation type="submission" date="2022-01" db="EMBL/GenBank/DDBJ databases">
        <authorList>
            <person name="Yamashiro T."/>
            <person name="Shiraishi A."/>
            <person name="Satake H."/>
            <person name="Nakayama K."/>
        </authorList>
    </citation>
    <scope>NUCLEOTIDE SEQUENCE</scope>
</reference>
<evidence type="ECO:0000256" key="1">
    <source>
        <dbReference type="SAM" id="Coils"/>
    </source>
</evidence>
<accession>A0ABQ4XER9</accession>
<feature type="coiled-coil region" evidence="1">
    <location>
        <begin position="427"/>
        <end position="489"/>
    </location>
</feature>
<reference evidence="2" key="1">
    <citation type="journal article" date="2022" name="Int. J. Mol. Sci.">
        <title>Draft Genome of Tanacetum Coccineum: Genomic Comparison of Closely Related Tanacetum-Family Plants.</title>
        <authorList>
            <person name="Yamashiro T."/>
            <person name="Shiraishi A."/>
            <person name="Nakayama K."/>
            <person name="Satake H."/>
        </authorList>
    </citation>
    <scope>NUCLEOTIDE SEQUENCE</scope>
</reference>
<proteinExistence type="predicted"/>